<evidence type="ECO:0000256" key="2">
    <source>
        <dbReference type="ARBA" id="ARBA00022692"/>
    </source>
</evidence>
<protein>
    <submittedName>
        <fullName evidence="8">Inner membrane protein forms channel for type IV secretion of T-DNA complex, VirB8</fullName>
    </submittedName>
</protein>
<sequence>MIGTKPKDQARGDELDPVKKSEMSDYKKERERHDVDFVDEMVKSRRVAWNVAKGGAGFGAVALLLTAVVVIRYAHPVPTMMMLWNPETHQWTEASTMPPATTYGVEQDKFWVGQFVTHIESYDFYAQQLHYDAISLMATKAVAEPYQLKYAGKKGLDKVLGDSIKTTVHVTNVVPDIEHGVATVRYTLVDRYKNRGLDEPPVYKIATVAYSYDNTTLTPVQRLINPFGFRVKSWSPELEAVGNTRN</sequence>
<proteinExistence type="predicted"/>
<dbReference type="GO" id="GO:0016020">
    <property type="term" value="C:membrane"/>
    <property type="evidence" value="ECO:0007669"/>
    <property type="project" value="UniProtKB-SubCell"/>
</dbReference>
<evidence type="ECO:0000259" key="7">
    <source>
        <dbReference type="Pfam" id="PF04335"/>
    </source>
</evidence>
<dbReference type="InterPro" id="IPR032710">
    <property type="entry name" value="NTF2-like_dom_sf"/>
</dbReference>
<feature type="region of interest" description="Disordered" evidence="5">
    <location>
        <begin position="1"/>
        <end position="29"/>
    </location>
</feature>
<dbReference type="AlphaFoldDB" id="A0A2P0QG06"/>
<comment type="subcellular location">
    <subcellularLocation>
        <location evidence="1">Membrane</location>
        <topology evidence="1">Single-pass membrane protein</topology>
    </subcellularLocation>
</comment>
<evidence type="ECO:0000256" key="6">
    <source>
        <dbReference type="SAM" id="Phobius"/>
    </source>
</evidence>
<keyword evidence="4 6" id="KW-0472">Membrane</keyword>
<feature type="transmembrane region" description="Helical" evidence="6">
    <location>
        <begin position="55"/>
        <end position="74"/>
    </location>
</feature>
<dbReference type="InterPro" id="IPR007430">
    <property type="entry name" value="VirB8"/>
</dbReference>
<evidence type="ECO:0000256" key="3">
    <source>
        <dbReference type="ARBA" id="ARBA00022989"/>
    </source>
</evidence>
<name>A0A2P0QG06_PSESF</name>
<dbReference type="CDD" id="cd16424">
    <property type="entry name" value="VirB8"/>
    <property type="match status" value="1"/>
</dbReference>
<dbReference type="Pfam" id="PF04335">
    <property type="entry name" value="VirB8"/>
    <property type="match status" value="1"/>
</dbReference>
<dbReference type="Gene3D" id="3.10.450.230">
    <property type="entry name" value="VirB8 protein"/>
    <property type="match status" value="1"/>
</dbReference>
<keyword evidence="8" id="KW-0614">Plasmid</keyword>
<dbReference type="RefSeq" id="WP_074321376.1">
    <property type="nucleotide sequence ID" value="NZ_KX009064.1"/>
</dbReference>
<evidence type="ECO:0000256" key="1">
    <source>
        <dbReference type="ARBA" id="ARBA00004167"/>
    </source>
</evidence>
<keyword evidence="2 6" id="KW-0812">Transmembrane</keyword>
<evidence type="ECO:0000313" key="8">
    <source>
        <dbReference type="EMBL" id="ARO45332.1"/>
    </source>
</evidence>
<evidence type="ECO:0000256" key="4">
    <source>
        <dbReference type="ARBA" id="ARBA00023136"/>
    </source>
</evidence>
<feature type="domain" description="Bacterial virulence protein VirB8" evidence="7">
    <location>
        <begin position="42"/>
        <end position="235"/>
    </location>
</feature>
<accession>A0A2P0QG06</accession>
<keyword evidence="3 6" id="KW-1133">Transmembrane helix</keyword>
<evidence type="ECO:0000256" key="5">
    <source>
        <dbReference type="SAM" id="MobiDB-lite"/>
    </source>
</evidence>
<dbReference type="EMBL" id="KX009064">
    <property type="protein sequence ID" value="ARO45332.1"/>
    <property type="molecule type" value="Genomic_DNA"/>
</dbReference>
<organism evidence="8">
    <name type="scientific">Pseudomonas syringae pv. actinidiae</name>
    <dbReference type="NCBI Taxonomy" id="103796"/>
    <lineage>
        <taxon>Bacteria</taxon>
        <taxon>Pseudomonadati</taxon>
        <taxon>Pseudomonadota</taxon>
        <taxon>Gammaproteobacteria</taxon>
        <taxon>Pseudomonadales</taxon>
        <taxon>Pseudomonadaceae</taxon>
        <taxon>Pseudomonas</taxon>
        <taxon>Pseudomonas syringae</taxon>
    </lineage>
</organism>
<reference evidence="8" key="1">
    <citation type="submission" date="2016-03" db="EMBL/GenBank/DDBJ databases">
        <title>The evolution of Pseudomonas syringae pv. actinidiae in New Zealand.</title>
        <authorList>
            <person name="Taiaroa G."/>
            <person name="Poulter R.T.M."/>
            <person name="Lamont I."/>
            <person name="Stockwell P."/>
            <person name="Butler M.I."/>
        </authorList>
    </citation>
    <scope>NUCLEOTIDE SEQUENCE</scope>
    <source>
        <strain evidence="8">RT811</strain>
        <plasmid evidence="8">pPK_RT811</plasmid>
    </source>
</reference>
<geneLocation type="plasmid" evidence="8">
    <name>pPK_RT811</name>
</geneLocation>
<dbReference type="SUPFAM" id="SSF54427">
    <property type="entry name" value="NTF2-like"/>
    <property type="match status" value="1"/>
</dbReference>